<evidence type="ECO:0000256" key="5">
    <source>
        <dbReference type="SAM" id="SignalP"/>
    </source>
</evidence>
<keyword evidence="4" id="KW-0281">Fimbrium</keyword>
<dbReference type="Proteomes" id="UP000236725">
    <property type="component" value="Unassembled WGS sequence"/>
</dbReference>
<reference evidence="7 8" key="1">
    <citation type="submission" date="2016-10" db="EMBL/GenBank/DDBJ databases">
        <authorList>
            <person name="Varghese N."/>
            <person name="Submissions S."/>
        </authorList>
    </citation>
    <scope>NUCLEOTIDE SEQUENCE [LARGE SCALE GENOMIC DNA]</scope>
    <source>
        <strain evidence="7 8">DSM 29073</strain>
    </source>
</reference>
<accession>A0A8G2BV49</accession>
<evidence type="ECO:0000256" key="2">
    <source>
        <dbReference type="ARBA" id="ARBA00006011"/>
    </source>
</evidence>
<protein>
    <submittedName>
        <fullName evidence="7">Major fimbrial subunit protein (FimA)</fullName>
    </submittedName>
</protein>
<name>A0A8G2BV49_9BACT</name>
<dbReference type="AlphaFoldDB" id="A0A8G2BV49"/>
<dbReference type="InterPro" id="IPR029141">
    <property type="entry name" value="FimA_N"/>
</dbReference>
<dbReference type="GO" id="GO:0009289">
    <property type="term" value="C:pilus"/>
    <property type="evidence" value="ECO:0007669"/>
    <property type="project" value="UniProtKB-SubCell"/>
</dbReference>
<comment type="similarity">
    <text evidence="2">Belongs to the bacteroidetes fimbrillin superfamily. FimA/Mfa1 family.</text>
</comment>
<evidence type="ECO:0000313" key="8">
    <source>
        <dbReference type="Proteomes" id="UP000236725"/>
    </source>
</evidence>
<dbReference type="PROSITE" id="PS51257">
    <property type="entry name" value="PROKAR_LIPOPROTEIN"/>
    <property type="match status" value="1"/>
</dbReference>
<organism evidence="7 8">
    <name type="scientific">Parabacteroides chinchillae</name>
    <dbReference type="NCBI Taxonomy" id="871327"/>
    <lineage>
        <taxon>Bacteria</taxon>
        <taxon>Pseudomonadati</taxon>
        <taxon>Bacteroidota</taxon>
        <taxon>Bacteroidia</taxon>
        <taxon>Bacteroidales</taxon>
        <taxon>Tannerellaceae</taxon>
        <taxon>Parabacteroides</taxon>
    </lineage>
</organism>
<keyword evidence="3 5" id="KW-0732">Signal</keyword>
<evidence type="ECO:0000256" key="1">
    <source>
        <dbReference type="ARBA" id="ARBA00004561"/>
    </source>
</evidence>
<evidence type="ECO:0000256" key="4">
    <source>
        <dbReference type="ARBA" id="ARBA00023263"/>
    </source>
</evidence>
<dbReference type="Pfam" id="PF06321">
    <property type="entry name" value="P_gingi_FimA"/>
    <property type="match status" value="1"/>
</dbReference>
<sequence>MKLRYLFFSLMALIAFGACSNEDDIIDNNIPKEPVDAYISFVAKSNTQTRSITDDKGEQNLNNETKITRLTALIFDAATRKRVAYQDETNQNGISEIKDILIKVTPVDEKGGATNDKFYAVLVANATDNVASIYSMDDFNTVVVTKSCDQYQIGDVLPMASDTIQFTGVRPTVKKTENGTTQTTRNENWIKSSTSAFVYTETTQQAAGTIALNRLVARIQVDKITVSFQEETYKNAEFKLTGLWLANARSVSSINSINNPSYVYYKGYESAMFDKLKPGDRAGWIQPGSEVVPALYKKYTTGYTKGLVGDWTDNSAIDKFFRYTFANPEKGDNVNVCETALVISGFFKNAGIEEERHFRVLLKDNDEPIKVKPNHVYRIEVIITGEGSRDEDNIEMNAYVSAAVVAYLWQIVDQAENDAN</sequence>
<dbReference type="RefSeq" id="WP_103982763.1">
    <property type="nucleotide sequence ID" value="NZ_FNVS01000004.1"/>
</dbReference>
<comment type="subcellular location">
    <subcellularLocation>
        <location evidence="1">Fimbrium</location>
    </subcellularLocation>
</comment>
<feature type="chain" id="PRO_5034277948" evidence="5">
    <location>
        <begin position="21"/>
        <end position="420"/>
    </location>
</feature>
<evidence type="ECO:0000259" key="6">
    <source>
        <dbReference type="Pfam" id="PF06321"/>
    </source>
</evidence>
<gene>
    <name evidence="7" type="ORF">SAMN05444001_104143</name>
</gene>
<proteinExistence type="inferred from homology"/>
<dbReference type="Gene3D" id="2.60.40.3690">
    <property type="match status" value="1"/>
</dbReference>
<feature type="domain" description="Major fimbrial subunit protein N-terminal" evidence="6">
    <location>
        <begin position="37"/>
        <end position="173"/>
    </location>
</feature>
<evidence type="ECO:0000256" key="3">
    <source>
        <dbReference type="ARBA" id="ARBA00022729"/>
    </source>
</evidence>
<comment type="caution">
    <text evidence="7">The sequence shown here is derived from an EMBL/GenBank/DDBJ whole genome shotgun (WGS) entry which is preliminary data.</text>
</comment>
<feature type="signal peptide" evidence="5">
    <location>
        <begin position="1"/>
        <end position="20"/>
    </location>
</feature>
<keyword evidence="8" id="KW-1185">Reference proteome</keyword>
<dbReference type="EMBL" id="FNVS01000004">
    <property type="protein sequence ID" value="SEF67381.1"/>
    <property type="molecule type" value="Genomic_DNA"/>
</dbReference>
<evidence type="ECO:0000313" key="7">
    <source>
        <dbReference type="EMBL" id="SEF67381.1"/>
    </source>
</evidence>